<reference evidence="1" key="1">
    <citation type="submission" date="2022-07" db="EMBL/GenBank/DDBJ databases">
        <title>Pseudomonas agronomica sp. nov.: a novel bacterium with biotechnological application in the synthesis of biofertilizers from valorized agricultural residues.</title>
        <authorList>
            <person name="Robas M."/>
            <person name="Fernandez V.M."/>
            <person name="Luna L."/>
            <person name="Provanza A."/>
            <person name="Jimenez P.A."/>
        </authorList>
    </citation>
    <scope>NUCLEOTIDE SEQUENCE</scope>
    <source>
        <strain evidence="1">SAICEU22T</strain>
    </source>
</reference>
<sequence>MSKAADESISDFLEVNRGQGQVALCYSTWIDAFGFSPTSLCCVPESNPADSWARFGRPANRTGTQGKSGSLASIDNRASLAELPEHGLSFIETKVIYEQR</sequence>
<evidence type="ECO:0000313" key="1">
    <source>
        <dbReference type="EMBL" id="MCW1244130.1"/>
    </source>
</evidence>
<keyword evidence="2" id="KW-1185">Reference proteome</keyword>
<protein>
    <submittedName>
        <fullName evidence="1">Uncharacterized protein</fullName>
    </submittedName>
</protein>
<proteinExistence type="predicted"/>
<dbReference type="EMBL" id="JAOSHO010000054">
    <property type="protein sequence ID" value="MCW1244130.1"/>
    <property type="molecule type" value="Genomic_DNA"/>
</dbReference>
<evidence type="ECO:0000313" key="2">
    <source>
        <dbReference type="Proteomes" id="UP001061999"/>
    </source>
</evidence>
<accession>A0ABT3F6L1</accession>
<dbReference type="RefSeq" id="WP_264427145.1">
    <property type="nucleotide sequence ID" value="NZ_JAOSHO010000054.1"/>
</dbReference>
<organism evidence="1 2">
    <name type="scientific">Pseudomonas agronomica</name>
    <dbReference type="NCBI Taxonomy" id="2979328"/>
    <lineage>
        <taxon>Bacteria</taxon>
        <taxon>Pseudomonadati</taxon>
        <taxon>Pseudomonadota</taxon>
        <taxon>Gammaproteobacteria</taxon>
        <taxon>Pseudomonadales</taxon>
        <taxon>Pseudomonadaceae</taxon>
        <taxon>Pseudomonas</taxon>
    </lineage>
</organism>
<dbReference type="Proteomes" id="UP001061999">
    <property type="component" value="Unassembled WGS sequence"/>
</dbReference>
<gene>
    <name evidence="1" type="ORF">OC610_06905</name>
</gene>
<comment type="caution">
    <text evidence="1">The sequence shown here is derived from an EMBL/GenBank/DDBJ whole genome shotgun (WGS) entry which is preliminary data.</text>
</comment>
<name>A0ABT3F6L1_9PSED</name>